<reference evidence="1 2" key="1">
    <citation type="submission" date="2024-01" db="EMBL/GenBank/DDBJ databases">
        <title>The genomes of 5 underutilized Papilionoideae crops provide insights into root nodulation and disease resistanc.</title>
        <authorList>
            <person name="Jiang F."/>
        </authorList>
    </citation>
    <scope>NUCLEOTIDE SEQUENCE [LARGE SCALE GENOMIC DNA]</scope>
    <source>
        <strain evidence="1">LVBAO_FW01</strain>
        <tissue evidence="1">Leaves</tissue>
    </source>
</reference>
<proteinExistence type="predicted"/>
<sequence length="76" mass="8472">MTKIIMDCFQIVLVNSFPYISSLGCVEINNESLHNASNCHAIGGHDKWVSPSDVLLHIHLSLHHFLLTDDDDDGKV</sequence>
<dbReference type="Proteomes" id="UP001367508">
    <property type="component" value="Unassembled WGS sequence"/>
</dbReference>
<dbReference type="AlphaFoldDB" id="A0AAN9QQ68"/>
<evidence type="ECO:0000313" key="1">
    <source>
        <dbReference type="EMBL" id="KAK7344044.1"/>
    </source>
</evidence>
<evidence type="ECO:0000313" key="2">
    <source>
        <dbReference type="Proteomes" id="UP001367508"/>
    </source>
</evidence>
<dbReference type="EMBL" id="JAYMYQ010000003">
    <property type="protein sequence ID" value="KAK7344044.1"/>
    <property type="molecule type" value="Genomic_DNA"/>
</dbReference>
<comment type="caution">
    <text evidence="1">The sequence shown here is derived from an EMBL/GenBank/DDBJ whole genome shotgun (WGS) entry which is preliminary data.</text>
</comment>
<organism evidence="1 2">
    <name type="scientific">Canavalia gladiata</name>
    <name type="common">Sword bean</name>
    <name type="synonym">Dolichos gladiatus</name>
    <dbReference type="NCBI Taxonomy" id="3824"/>
    <lineage>
        <taxon>Eukaryota</taxon>
        <taxon>Viridiplantae</taxon>
        <taxon>Streptophyta</taxon>
        <taxon>Embryophyta</taxon>
        <taxon>Tracheophyta</taxon>
        <taxon>Spermatophyta</taxon>
        <taxon>Magnoliopsida</taxon>
        <taxon>eudicotyledons</taxon>
        <taxon>Gunneridae</taxon>
        <taxon>Pentapetalae</taxon>
        <taxon>rosids</taxon>
        <taxon>fabids</taxon>
        <taxon>Fabales</taxon>
        <taxon>Fabaceae</taxon>
        <taxon>Papilionoideae</taxon>
        <taxon>50 kb inversion clade</taxon>
        <taxon>NPAAA clade</taxon>
        <taxon>indigoferoid/millettioid clade</taxon>
        <taxon>Phaseoleae</taxon>
        <taxon>Canavalia</taxon>
    </lineage>
</organism>
<gene>
    <name evidence="1" type="ORF">VNO77_13267</name>
</gene>
<keyword evidence="2" id="KW-1185">Reference proteome</keyword>
<dbReference type="PROSITE" id="PS51257">
    <property type="entry name" value="PROKAR_LIPOPROTEIN"/>
    <property type="match status" value="1"/>
</dbReference>
<name>A0AAN9QQ68_CANGL</name>
<protein>
    <submittedName>
        <fullName evidence="1">Uncharacterized protein</fullName>
    </submittedName>
</protein>
<accession>A0AAN9QQ68</accession>